<evidence type="ECO:0000256" key="2">
    <source>
        <dbReference type="SAM" id="Phobius"/>
    </source>
</evidence>
<keyword evidence="1" id="KW-0175">Coiled coil</keyword>
<name>A0A5R8XZR5_9BACT</name>
<organism evidence="3 4">
    <name type="scientific">Arcobacter arenosus</name>
    <dbReference type="NCBI Taxonomy" id="2576037"/>
    <lineage>
        <taxon>Bacteria</taxon>
        <taxon>Pseudomonadati</taxon>
        <taxon>Campylobacterota</taxon>
        <taxon>Epsilonproteobacteria</taxon>
        <taxon>Campylobacterales</taxon>
        <taxon>Arcobacteraceae</taxon>
        <taxon>Arcobacter</taxon>
    </lineage>
</organism>
<sequence>MDIDNRIIFFLIVLFVLTLVFKSFEKLTKEKISDIVPLIGVISMLSFIWFLVILNLWLNENKELDLNNWGDYLAGFFAPMLFLWVVSGIYLQKKEFTNAINQYKKSVNFLEKQSINSDIQHLNTWFNRNADMLQKYIDSIINKKSKPLVEINKDFISNNITNYRNIATEIDNIVNLEKYIIETLKKAKRKIKEKLNDQEKENIKLFNTSVDKFLLEFKMLFGKNCFFSKSIALKIYLQIYITIKITEEKETDDDVKDLIKNYYELKYLMTEEKSQIINDLLNKHSIKEDLSFMDNLFTAIEKEETEEEQENIYNRIIYEN</sequence>
<dbReference type="Proteomes" id="UP000308901">
    <property type="component" value="Unassembled WGS sequence"/>
</dbReference>
<proteinExistence type="predicted"/>
<evidence type="ECO:0000313" key="3">
    <source>
        <dbReference type="EMBL" id="TLP36939.1"/>
    </source>
</evidence>
<dbReference type="RefSeq" id="WP_138153193.1">
    <property type="nucleotide sequence ID" value="NZ_VANU01000005.1"/>
</dbReference>
<comment type="caution">
    <text evidence="3">The sequence shown here is derived from an EMBL/GenBank/DDBJ whole genome shotgun (WGS) entry which is preliminary data.</text>
</comment>
<evidence type="ECO:0000313" key="4">
    <source>
        <dbReference type="Proteomes" id="UP000308901"/>
    </source>
</evidence>
<feature type="transmembrane region" description="Helical" evidence="2">
    <location>
        <begin position="36"/>
        <end position="57"/>
    </location>
</feature>
<feature type="coiled-coil region" evidence="1">
    <location>
        <begin position="181"/>
        <end position="208"/>
    </location>
</feature>
<gene>
    <name evidence="3" type="ORF">FDK22_11895</name>
</gene>
<dbReference type="EMBL" id="VANU01000005">
    <property type="protein sequence ID" value="TLP36939.1"/>
    <property type="molecule type" value="Genomic_DNA"/>
</dbReference>
<dbReference type="AlphaFoldDB" id="A0A5R8XZR5"/>
<feature type="transmembrane region" description="Helical" evidence="2">
    <location>
        <begin position="69"/>
        <end position="91"/>
    </location>
</feature>
<evidence type="ECO:0000256" key="1">
    <source>
        <dbReference type="SAM" id="Coils"/>
    </source>
</evidence>
<accession>A0A5R8XZR5</accession>
<reference evidence="3 4" key="1">
    <citation type="submission" date="2019-05" db="EMBL/GenBank/DDBJ databases">
        <title>Arcobacter sp. nov., isolated from sea sediment.</title>
        <authorList>
            <person name="Kim W."/>
        </authorList>
    </citation>
    <scope>NUCLEOTIDE SEQUENCE [LARGE SCALE GENOMIC DNA]</scope>
    <source>
        <strain evidence="3 4">CAU 1517</strain>
    </source>
</reference>
<keyword evidence="2" id="KW-0472">Membrane</keyword>
<feature type="transmembrane region" description="Helical" evidence="2">
    <location>
        <begin position="6"/>
        <end position="24"/>
    </location>
</feature>
<protein>
    <submittedName>
        <fullName evidence="3">Uncharacterized protein</fullName>
    </submittedName>
</protein>
<dbReference type="OrthoDB" id="7408523at2"/>
<keyword evidence="2" id="KW-0812">Transmembrane</keyword>
<keyword evidence="2" id="KW-1133">Transmembrane helix</keyword>
<keyword evidence="4" id="KW-1185">Reference proteome</keyword>